<dbReference type="OrthoDB" id="9811176at2"/>
<dbReference type="RefSeq" id="WP_061093869.1">
    <property type="nucleotide sequence ID" value="NZ_CP014323.1"/>
</dbReference>
<dbReference type="InterPro" id="IPR027417">
    <property type="entry name" value="P-loop_NTPase"/>
</dbReference>
<dbReference type="AlphaFoldDB" id="A0A126PUY1"/>
<dbReference type="SUPFAM" id="SSF52540">
    <property type="entry name" value="P-loop containing nucleoside triphosphate hydrolases"/>
    <property type="match status" value="1"/>
</dbReference>
<dbReference type="Proteomes" id="UP000063991">
    <property type="component" value="Chromosome"/>
</dbReference>
<gene>
    <name evidence="1" type="ORF">AVL55_00210</name>
</gene>
<proteinExistence type="predicted"/>
<accession>A0A126PUY1</accession>
<evidence type="ECO:0000313" key="2">
    <source>
        <dbReference type="Proteomes" id="UP000063991"/>
    </source>
</evidence>
<sequence length="250" mass="27647">MNKSLSVLNNHPHIWRARDQRQSETKFSLGFPRLDKALNGGVASTGLVRISSLTGMGELSLFKQVICQHRTHKLVVFINPPGLLQSPWLENLGLKAQQVLVVKPGSEQESLWAAEQCLKSTACHCVVLWSNAVNQKEARRLQVAATHNDALCLLYTPPQQQASQLGYPKAVMGSDSQANLSNESDSALPITLDIALKGRPHALAVNIRKQRHGWPKDNIVISHRWTPDNQAIKWAMAHNTLSDQALHSVS</sequence>
<name>A0A126PUY1_ALTMA</name>
<evidence type="ECO:0000313" key="1">
    <source>
        <dbReference type="EMBL" id="AMJ96735.1"/>
    </source>
</evidence>
<dbReference type="EMBL" id="CP014323">
    <property type="protein sequence ID" value="AMJ96735.1"/>
    <property type="molecule type" value="Genomic_DNA"/>
</dbReference>
<dbReference type="Gene3D" id="3.40.50.300">
    <property type="entry name" value="P-loop containing nucleotide triphosphate hydrolases"/>
    <property type="match status" value="1"/>
</dbReference>
<reference evidence="1 2" key="1">
    <citation type="submission" date="2015-12" db="EMBL/GenBank/DDBJ databases">
        <authorList>
            <person name="Shamseldin A."/>
            <person name="Moawad H."/>
            <person name="Abd El-Rahim W.M."/>
            <person name="Sadowsky M.J."/>
        </authorList>
    </citation>
    <scope>NUCLEOTIDE SEQUENCE [LARGE SCALE GENOMIC DNA]</scope>
    <source>
        <strain evidence="1 2">D7</strain>
    </source>
</reference>
<protein>
    <submittedName>
        <fullName evidence="1">Recombinase RecA</fullName>
    </submittedName>
</protein>
<organism evidence="1 2">
    <name type="scientific">Alteromonas macleodii</name>
    <name type="common">Pseudoalteromonas macleodii</name>
    <dbReference type="NCBI Taxonomy" id="28108"/>
    <lineage>
        <taxon>Bacteria</taxon>
        <taxon>Pseudomonadati</taxon>
        <taxon>Pseudomonadota</taxon>
        <taxon>Gammaproteobacteria</taxon>
        <taxon>Alteromonadales</taxon>
        <taxon>Alteromonadaceae</taxon>
        <taxon>Alteromonas/Salinimonas group</taxon>
        <taxon>Alteromonas</taxon>
    </lineage>
</organism>